<keyword evidence="2" id="KW-0812">Transmembrane</keyword>
<accession>A0A4Y3KY79</accession>
<evidence type="ECO:0000256" key="1">
    <source>
        <dbReference type="SAM" id="MobiDB-lite"/>
    </source>
</evidence>
<keyword evidence="5" id="KW-1185">Reference proteome</keyword>
<feature type="compositionally biased region" description="Gly residues" evidence="1">
    <location>
        <begin position="85"/>
        <end position="98"/>
    </location>
</feature>
<comment type="caution">
    <text evidence="4">The sequence shown here is derived from an EMBL/GenBank/DDBJ whole genome shotgun (WGS) entry which is preliminary data.</text>
</comment>
<proteinExistence type="predicted"/>
<keyword evidence="2" id="KW-1133">Transmembrane helix</keyword>
<name>A0A4Y3KY79_9CELL</name>
<organism evidence="4 5">
    <name type="scientific">Cellulomonas cellasea</name>
    <dbReference type="NCBI Taxonomy" id="43670"/>
    <lineage>
        <taxon>Bacteria</taxon>
        <taxon>Bacillati</taxon>
        <taxon>Actinomycetota</taxon>
        <taxon>Actinomycetes</taxon>
        <taxon>Micrococcales</taxon>
        <taxon>Cellulomonadaceae</taxon>
        <taxon>Cellulomonas</taxon>
    </lineage>
</organism>
<dbReference type="AlphaFoldDB" id="A0A4Y3KY79"/>
<evidence type="ECO:0000256" key="2">
    <source>
        <dbReference type="SAM" id="Phobius"/>
    </source>
</evidence>
<feature type="compositionally biased region" description="Low complexity" evidence="1">
    <location>
        <begin position="99"/>
        <end position="125"/>
    </location>
</feature>
<gene>
    <name evidence="4" type="ORF">CCE01nite_34100</name>
</gene>
<feature type="transmembrane region" description="Helical" evidence="2">
    <location>
        <begin position="134"/>
        <end position="154"/>
    </location>
</feature>
<evidence type="ECO:0000313" key="4">
    <source>
        <dbReference type="EMBL" id="GEA89461.1"/>
    </source>
</evidence>
<evidence type="ECO:0000256" key="3">
    <source>
        <dbReference type="SAM" id="SignalP"/>
    </source>
</evidence>
<feature type="signal peptide" evidence="3">
    <location>
        <begin position="1"/>
        <end position="24"/>
    </location>
</feature>
<dbReference type="RefSeq" id="WP_141372733.1">
    <property type="nucleotide sequence ID" value="NZ_BJLR01000032.1"/>
</dbReference>
<keyword evidence="2" id="KW-0472">Membrane</keyword>
<feature type="chain" id="PRO_5021308015" evidence="3">
    <location>
        <begin position="25"/>
        <end position="212"/>
    </location>
</feature>
<protein>
    <submittedName>
        <fullName evidence="4">Uncharacterized protein</fullName>
    </submittedName>
</protein>
<feature type="region of interest" description="Disordered" evidence="1">
    <location>
        <begin position="68"/>
        <end position="125"/>
    </location>
</feature>
<feature type="compositionally biased region" description="Low complexity" evidence="1">
    <location>
        <begin position="68"/>
        <end position="79"/>
    </location>
</feature>
<dbReference type="EMBL" id="BJLR01000032">
    <property type="protein sequence ID" value="GEA89461.1"/>
    <property type="molecule type" value="Genomic_DNA"/>
</dbReference>
<reference evidence="4" key="1">
    <citation type="submission" date="2019-06" db="EMBL/GenBank/DDBJ databases">
        <title>Whole genome shotgun sequence of Cellulomonas cellasea NBRC 3753.</title>
        <authorList>
            <person name="Hosoyama A."/>
            <person name="Uohara A."/>
            <person name="Ohji S."/>
            <person name="Ichikawa N."/>
        </authorList>
    </citation>
    <scope>NUCLEOTIDE SEQUENCE [LARGE SCALE GENOMIC DNA]</scope>
    <source>
        <strain evidence="4">NBRC 3753</strain>
    </source>
</reference>
<evidence type="ECO:0000313" key="5">
    <source>
        <dbReference type="Proteomes" id="UP000317046"/>
    </source>
</evidence>
<dbReference type="Proteomes" id="UP000317046">
    <property type="component" value="Unassembled WGS sequence"/>
</dbReference>
<keyword evidence="3" id="KW-0732">Signal</keyword>
<sequence>MTTTRTASRVLTALASGLATTAYYATPDVISSRTARGWAKAGIAAASFAVEVPQLLAERAARRAAAADADDAAASSERSVSTDGLPGGDGLGGEGLPGADGAPGADGLPGADGPGADDAAGADPSLSGASRRRLVALGVLAVAGAASVVGTVAAERWLFRRGEARAAAGVRFAHTRAAAVLGALTVALSLVPLSDDEDGGAEEARGAGVPTA</sequence>